<protein>
    <submittedName>
        <fullName evidence="2">Phylloplanin-like</fullName>
    </submittedName>
</protein>
<dbReference type="Proteomes" id="UP001163823">
    <property type="component" value="Chromosome 9"/>
</dbReference>
<feature type="chain" id="PRO_5041972005" evidence="1">
    <location>
        <begin position="18"/>
        <end position="139"/>
    </location>
</feature>
<evidence type="ECO:0000256" key="1">
    <source>
        <dbReference type="SAM" id="SignalP"/>
    </source>
</evidence>
<name>A0AAD7PHI4_QUISA</name>
<keyword evidence="3" id="KW-1185">Reference proteome</keyword>
<evidence type="ECO:0000313" key="3">
    <source>
        <dbReference type="Proteomes" id="UP001163823"/>
    </source>
</evidence>
<dbReference type="KEGG" id="qsa:O6P43_021765"/>
<accession>A0AAD7PHI4</accession>
<gene>
    <name evidence="2" type="ORF">O6P43_021765</name>
</gene>
<evidence type="ECO:0000313" key="2">
    <source>
        <dbReference type="EMBL" id="KAJ7955124.1"/>
    </source>
</evidence>
<dbReference type="PANTHER" id="PTHR34458:SF5">
    <property type="entry name" value="POLLEN OLE E 1 ALLERGEN AND EXTENSIN FAMILY PROTEIN"/>
    <property type="match status" value="1"/>
</dbReference>
<organism evidence="2 3">
    <name type="scientific">Quillaja saponaria</name>
    <name type="common">Soap bark tree</name>
    <dbReference type="NCBI Taxonomy" id="32244"/>
    <lineage>
        <taxon>Eukaryota</taxon>
        <taxon>Viridiplantae</taxon>
        <taxon>Streptophyta</taxon>
        <taxon>Embryophyta</taxon>
        <taxon>Tracheophyta</taxon>
        <taxon>Spermatophyta</taxon>
        <taxon>Magnoliopsida</taxon>
        <taxon>eudicotyledons</taxon>
        <taxon>Gunneridae</taxon>
        <taxon>Pentapetalae</taxon>
        <taxon>rosids</taxon>
        <taxon>fabids</taxon>
        <taxon>Fabales</taxon>
        <taxon>Quillajaceae</taxon>
        <taxon>Quillaja</taxon>
    </lineage>
</organism>
<sequence>MAFKALVVMSLLVTVMALIPEAKAQLGLIGGLLGLIRIQGTVFCIANGNMGVNGTATPVFSNAQVQLQCGGNLVSTAITNNLGIFSIVLDPLQFVLSSLLSGCNLVVNTPLSNCNAQASFSWGSHINPAVHWEHSSWSP</sequence>
<dbReference type="PANTHER" id="PTHR34458">
    <property type="entry name" value="POLLEN OLE E 1 ALLERGEN AND EXTENSIN FAMILY PROTEIN-RELATED"/>
    <property type="match status" value="1"/>
</dbReference>
<dbReference type="EMBL" id="JARAOO010000009">
    <property type="protein sequence ID" value="KAJ7955124.1"/>
    <property type="molecule type" value="Genomic_DNA"/>
</dbReference>
<keyword evidence="1" id="KW-0732">Signal</keyword>
<feature type="signal peptide" evidence="1">
    <location>
        <begin position="1"/>
        <end position="17"/>
    </location>
</feature>
<reference evidence="2" key="1">
    <citation type="journal article" date="2023" name="Science">
        <title>Elucidation of the pathway for biosynthesis of saponin adjuvants from the soapbark tree.</title>
        <authorList>
            <person name="Reed J."/>
            <person name="Orme A."/>
            <person name="El-Demerdash A."/>
            <person name="Owen C."/>
            <person name="Martin L.B.B."/>
            <person name="Misra R.C."/>
            <person name="Kikuchi S."/>
            <person name="Rejzek M."/>
            <person name="Martin A.C."/>
            <person name="Harkess A."/>
            <person name="Leebens-Mack J."/>
            <person name="Louveau T."/>
            <person name="Stephenson M.J."/>
            <person name="Osbourn A."/>
        </authorList>
    </citation>
    <scope>NUCLEOTIDE SEQUENCE</scope>
    <source>
        <strain evidence="2">S10</strain>
    </source>
</reference>
<proteinExistence type="predicted"/>
<dbReference type="AlphaFoldDB" id="A0AAD7PHI4"/>
<comment type="caution">
    <text evidence="2">The sequence shown here is derived from an EMBL/GenBank/DDBJ whole genome shotgun (WGS) entry which is preliminary data.</text>
</comment>
<dbReference type="InterPro" id="IPR040404">
    <property type="entry name" value="Phylloplanin-like"/>
</dbReference>